<proteinExistence type="predicted"/>
<dbReference type="OrthoDB" id="5061070at2759"/>
<feature type="compositionally biased region" description="Low complexity" evidence="3">
    <location>
        <begin position="653"/>
        <end position="662"/>
    </location>
</feature>
<feature type="region of interest" description="Disordered" evidence="3">
    <location>
        <begin position="627"/>
        <end position="662"/>
    </location>
</feature>
<protein>
    <recommendedName>
        <fullName evidence="4">Dynamin GTPase domain-containing protein</fullName>
    </recommendedName>
</protein>
<dbReference type="InterPro" id="IPR022812">
    <property type="entry name" value="Dynamin"/>
</dbReference>
<feature type="domain" description="Dynamin GTPase" evidence="4">
    <location>
        <begin position="31"/>
        <end position="310"/>
    </location>
</feature>
<evidence type="ECO:0000259" key="4">
    <source>
        <dbReference type="SMART" id="SM00053"/>
    </source>
</evidence>
<dbReference type="EMBL" id="KN817520">
    <property type="protein sequence ID" value="KJA28732.1"/>
    <property type="molecule type" value="Genomic_DNA"/>
</dbReference>
<dbReference type="GO" id="GO:0005874">
    <property type="term" value="C:microtubule"/>
    <property type="evidence" value="ECO:0007669"/>
    <property type="project" value="TreeGrafter"/>
</dbReference>
<dbReference type="PRINTS" id="PR00195">
    <property type="entry name" value="DYNAMIN"/>
</dbReference>
<feature type="compositionally biased region" description="Low complexity" evidence="3">
    <location>
        <begin position="691"/>
        <end position="717"/>
    </location>
</feature>
<dbReference type="PANTHER" id="PTHR11566">
    <property type="entry name" value="DYNAMIN"/>
    <property type="match status" value="1"/>
</dbReference>
<organism evidence="5 6">
    <name type="scientific">Hypholoma sublateritium (strain FD-334 SS-4)</name>
    <dbReference type="NCBI Taxonomy" id="945553"/>
    <lineage>
        <taxon>Eukaryota</taxon>
        <taxon>Fungi</taxon>
        <taxon>Dikarya</taxon>
        <taxon>Basidiomycota</taxon>
        <taxon>Agaricomycotina</taxon>
        <taxon>Agaricomycetes</taxon>
        <taxon>Agaricomycetidae</taxon>
        <taxon>Agaricales</taxon>
        <taxon>Agaricineae</taxon>
        <taxon>Strophariaceae</taxon>
        <taxon>Hypholoma</taxon>
    </lineage>
</organism>
<evidence type="ECO:0000256" key="3">
    <source>
        <dbReference type="SAM" id="MobiDB-lite"/>
    </source>
</evidence>
<dbReference type="GO" id="GO:0005739">
    <property type="term" value="C:mitochondrion"/>
    <property type="evidence" value="ECO:0007669"/>
    <property type="project" value="TreeGrafter"/>
</dbReference>
<dbReference type="Proteomes" id="UP000054270">
    <property type="component" value="Unassembled WGS sequence"/>
</dbReference>
<dbReference type="SMART" id="SM00053">
    <property type="entry name" value="DYNc"/>
    <property type="match status" value="1"/>
</dbReference>
<evidence type="ECO:0000313" key="5">
    <source>
        <dbReference type="EMBL" id="KJA28732.1"/>
    </source>
</evidence>
<name>A0A0D2LLE4_HYPSF</name>
<dbReference type="CDD" id="cd08771">
    <property type="entry name" value="DLP_1"/>
    <property type="match status" value="1"/>
</dbReference>
<dbReference type="InterPro" id="IPR000375">
    <property type="entry name" value="Dynamin_stalk"/>
</dbReference>
<dbReference type="PANTHER" id="PTHR11566:SF21">
    <property type="entry name" value="DYNAMIN RELATED PROTEIN 1, ISOFORM A"/>
    <property type="match status" value="1"/>
</dbReference>
<dbReference type="GO" id="GO:0000266">
    <property type="term" value="P:mitochondrial fission"/>
    <property type="evidence" value="ECO:0007669"/>
    <property type="project" value="TreeGrafter"/>
</dbReference>
<sequence>MPRITPSSSSDDSESCSDSDSGIGLSNPKLHHQIRRKLDIMNRLHSTGVQVDIDLPQIAVIGNQSAGKSSLIEAISGITLPRESGTCTRCPTECRLARTTAPWQCIVSLRLTMDAAGIPLGQARNEQFGDVIFDKSKVEERIRRAQRAILNPHKATESFLTESETDFSQQKSHLSFSMNCITLQISGPDVADLSFCDLPGLIASVSTSRGGNDGSIALVESLVTSYIRKPSCIILLTVACETDFENQGAHRLAKAHDPDGKRTVGVLTKPDRIPIGEESNWLPFIRDEKEQLENNWFCVKQPSSMELKMKLSWSQARKMEDDFFSAKAPWSELEETYKKYLKTSNLVERLTTVLSDLIATRVPQIQDELEQSIMKTREIIARLPPAPTADPRSEILTLLHTFSQDLALQIKGVPDGFDSVAELGLIQAIRPEQEKFKRAIRGTAPYFWPFEKSATTGNLLPAEFLRAEEGELFQSDGGSDGSGWVHSQANQRIFIEEVLQRAQRARTRELPGHYPFVVQKTFIEHTIKQWEAPSDALCKSVHGIISKHVKQLVHKHFAQFGQGKLEQQVRTILQQHINECYDRAEERVKWLRRLEDVPFSLNTHYLADYKDKFLAHYKGAREKVAQHNLANKQPPPTFDFSSLKTIEAPPPSRTASSTSVAAFSPNSSTSAFSFAPAPKRARPELAINTGSTSSPAPSTSTALTLPPSRAPSAASGEAGASQAQLQLAATSALLANNQAAVNKVLAGLAEMGMTGVTEADLPKLLPPDRMEPALIIMADVRAYFQVAYKRFADNVPLAIDVELVRGLESNLLKALFSQLGINGPKGDAICKEFAQENRKVADRRVDLRKKLERLEAGHMELLTAFV</sequence>
<dbReference type="Pfam" id="PF01031">
    <property type="entry name" value="Dynamin_M"/>
    <property type="match status" value="2"/>
</dbReference>
<keyword evidence="2" id="KW-0342">GTP-binding</keyword>
<dbReference type="GO" id="GO:0016020">
    <property type="term" value="C:membrane"/>
    <property type="evidence" value="ECO:0007669"/>
    <property type="project" value="TreeGrafter"/>
</dbReference>
<dbReference type="Gene3D" id="1.20.120.1240">
    <property type="entry name" value="Dynamin, middle domain"/>
    <property type="match status" value="1"/>
</dbReference>
<dbReference type="Pfam" id="PF00350">
    <property type="entry name" value="Dynamin_N"/>
    <property type="match status" value="1"/>
</dbReference>
<evidence type="ECO:0000256" key="2">
    <source>
        <dbReference type="ARBA" id="ARBA00023134"/>
    </source>
</evidence>
<dbReference type="GO" id="GO:0008017">
    <property type="term" value="F:microtubule binding"/>
    <property type="evidence" value="ECO:0007669"/>
    <property type="project" value="TreeGrafter"/>
</dbReference>
<dbReference type="GO" id="GO:0005525">
    <property type="term" value="F:GTP binding"/>
    <property type="evidence" value="ECO:0007669"/>
    <property type="project" value="InterPro"/>
</dbReference>
<dbReference type="InterPro" id="IPR027417">
    <property type="entry name" value="P-loop_NTPase"/>
</dbReference>
<dbReference type="STRING" id="945553.A0A0D2LLE4"/>
<feature type="region of interest" description="Disordered" evidence="3">
    <location>
        <begin position="1"/>
        <end position="28"/>
    </location>
</feature>
<keyword evidence="6" id="KW-1185">Reference proteome</keyword>
<evidence type="ECO:0000256" key="1">
    <source>
        <dbReference type="ARBA" id="ARBA00022741"/>
    </source>
</evidence>
<dbReference type="GO" id="GO:0016559">
    <property type="term" value="P:peroxisome fission"/>
    <property type="evidence" value="ECO:0007669"/>
    <property type="project" value="TreeGrafter"/>
</dbReference>
<reference evidence="6" key="1">
    <citation type="submission" date="2014-04" db="EMBL/GenBank/DDBJ databases">
        <title>Evolutionary Origins and Diversification of the Mycorrhizal Mutualists.</title>
        <authorList>
            <consortium name="DOE Joint Genome Institute"/>
            <consortium name="Mycorrhizal Genomics Consortium"/>
            <person name="Kohler A."/>
            <person name="Kuo A."/>
            <person name="Nagy L.G."/>
            <person name="Floudas D."/>
            <person name="Copeland A."/>
            <person name="Barry K.W."/>
            <person name="Cichocki N."/>
            <person name="Veneault-Fourrey C."/>
            <person name="LaButti K."/>
            <person name="Lindquist E.A."/>
            <person name="Lipzen A."/>
            <person name="Lundell T."/>
            <person name="Morin E."/>
            <person name="Murat C."/>
            <person name="Riley R."/>
            <person name="Ohm R."/>
            <person name="Sun H."/>
            <person name="Tunlid A."/>
            <person name="Henrissat B."/>
            <person name="Grigoriev I.V."/>
            <person name="Hibbett D.S."/>
            <person name="Martin F."/>
        </authorList>
    </citation>
    <scope>NUCLEOTIDE SEQUENCE [LARGE SCALE GENOMIC DNA]</scope>
    <source>
        <strain evidence="6">FD-334 SS-4</strain>
    </source>
</reference>
<dbReference type="SUPFAM" id="SSF52540">
    <property type="entry name" value="P-loop containing nucleoside triphosphate hydrolases"/>
    <property type="match status" value="1"/>
</dbReference>
<evidence type="ECO:0000313" key="6">
    <source>
        <dbReference type="Proteomes" id="UP000054270"/>
    </source>
</evidence>
<accession>A0A0D2LLE4</accession>
<dbReference type="GO" id="GO:0048312">
    <property type="term" value="P:intracellular distribution of mitochondria"/>
    <property type="evidence" value="ECO:0007669"/>
    <property type="project" value="TreeGrafter"/>
</dbReference>
<dbReference type="InterPro" id="IPR001401">
    <property type="entry name" value="Dynamin_GTPase"/>
</dbReference>
<dbReference type="GO" id="GO:0003924">
    <property type="term" value="F:GTPase activity"/>
    <property type="evidence" value="ECO:0007669"/>
    <property type="project" value="InterPro"/>
</dbReference>
<gene>
    <name evidence="5" type="ORF">HYPSUDRAFT_196909</name>
</gene>
<dbReference type="InterPro" id="IPR003130">
    <property type="entry name" value="GED"/>
</dbReference>
<dbReference type="GO" id="GO:0006897">
    <property type="term" value="P:endocytosis"/>
    <property type="evidence" value="ECO:0007669"/>
    <property type="project" value="TreeGrafter"/>
</dbReference>
<dbReference type="Gene3D" id="3.40.50.300">
    <property type="entry name" value="P-loop containing nucleotide triphosphate hydrolases"/>
    <property type="match status" value="1"/>
</dbReference>
<dbReference type="Pfam" id="PF02212">
    <property type="entry name" value="GED"/>
    <property type="match status" value="1"/>
</dbReference>
<dbReference type="OMA" id="HATIMEH"/>
<dbReference type="AlphaFoldDB" id="A0A0D2LLE4"/>
<feature type="region of interest" description="Disordered" evidence="3">
    <location>
        <begin position="687"/>
        <end position="717"/>
    </location>
</feature>
<dbReference type="InterPro" id="IPR045063">
    <property type="entry name" value="Dynamin_N"/>
</dbReference>
<keyword evidence="1" id="KW-0547">Nucleotide-binding</keyword>